<evidence type="ECO:0000256" key="1">
    <source>
        <dbReference type="SAM" id="MobiDB-lite"/>
    </source>
</evidence>
<feature type="non-terminal residue" evidence="2">
    <location>
        <position position="1"/>
    </location>
</feature>
<protein>
    <submittedName>
        <fullName evidence="2 3">Uncharacterized protein</fullName>
    </submittedName>
</protein>
<accession>A0A0Q3RM85</accession>
<evidence type="ECO:0000313" key="3">
    <source>
        <dbReference type="EnsemblPlants" id="KQK14034"/>
    </source>
</evidence>
<dbReference type="InParanoid" id="A0A0Q3RM85"/>
<feature type="compositionally biased region" description="Acidic residues" evidence="1">
    <location>
        <begin position="211"/>
        <end position="222"/>
    </location>
</feature>
<dbReference type="AlphaFoldDB" id="A0A0Q3RM85"/>
<evidence type="ECO:0000313" key="2">
    <source>
        <dbReference type="EMBL" id="KQK14034.1"/>
    </source>
</evidence>
<evidence type="ECO:0000313" key="4">
    <source>
        <dbReference type="Proteomes" id="UP000008810"/>
    </source>
</evidence>
<dbReference type="EnsemblPlants" id="KQK14034">
    <property type="protein sequence ID" value="KQK14034"/>
    <property type="gene ID" value="BRADI_1g13986v3"/>
</dbReference>
<reference evidence="2 3" key="1">
    <citation type="journal article" date="2010" name="Nature">
        <title>Genome sequencing and analysis of the model grass Brachypodium distachyon.</title>
        <authorList>
            <consortium name="International Brachypodium Initiative"/>
        </authorList>
    </citation>
    <scope>NUCLEOTIDE SEQUENCE [LARGE SCALE GENOMIC DNA]</scope>
    <source>
        <strain evidence="2 3">Bd21</strain>
    </source>
</reference>
<dbReference type="Proteomes" id="UP000008810">
    <property type="component" value="Chromosome 1"/>
</dbReference>
<reference evidence="2" key="2">
    <citation type="submission" date="2017-06" db="EMBL/GenBank/DDBJ databases">
        <title>WGS assembly of Brachypodium distachyon.</title>
        <authorList>
            <consortium name="The International Brachypodium Initiative"/>
            <person name="Lucas S."/>
            <person name="Harmon-Smith M."/>
            <person name="Lail K."/>
            <person name="Tice H."/>
            <person name="Grimwood J."/>
            <person name="Bruce D."/>
            <person name="Barry K."/>
            <person name="Shu S."/>
            <person name="Lindquist E."/>
            <person name="Wang M."/>
            <person name="Pitluck S."/>
            <person name="Vogel J.P."/>
            <person name="Garvin D.F."/>
            <person name="Mockler T.C."/>
            <person name="Schmutz J."/>
            <person name="Rokhsar D."/>
            <person name="Bevan M.W."/>
        </authorList>
    </citation>
    <scope>NUCLEOTIDE SEQUENCE</scope>
    <source>
        <strain evidence="2">Bd21</strain>
    </source>
</reference>
<proteinExistence type="predicted"/>
<gene>
    <name evidence="2" type="ORF">BRADI_1g13986v3</name>
</gene>
<dbReference type="Gramene" id="KQK14034">
    <property type="protein sequence ID" value="KQK14034"/>
    <property type="gene ID" value="BRADI_1g13986v3"/>
</dbReference>
<feature type="region of interest" description="Disordered" evidence="1">
    <location>
        <begin position="128"/>
        <end position="228"/>
    </location>
</feature>
<feature type="region of interest" description="Disordered" evidence="1">
    <location>
        <begin position="1"/>
        <end position="71"/>
    </location>
</feature>
<feature type="compositionally biased region" description="Low complexity" evidence="1">
    <location>
        <begin position="143"/>
        <end position="172"/>
    </location>
</feature>
<dbReference type="EMBL" id="CM000880">
    <property type="protein sequence ID" value="KQK14034.1"/>
    <property type="molecule type" value="Genomic_DNA"/>
</dbReference>
<name>A0A0Q3RM85_BRADI</name>
<reference evidence="3" key="3">
    <citation type="submission" date="2018-08" db="UniProtKB">
        <authorList>
            <consortium name="EnsemblPlants"/>
        </authorList>
    </citation>
    <scope>IDENTIFICATION</scope>
    <source>
        <strain evidence="3">cv. Bd21</strain>
    </source>
</reference>
<keyword evidence="4" id="KW-1185">Reference proteome</keyword>
<sequence length="241" mass="25743">PAPWPWPAQHKPDQTRPAHSPRHRAQVAAPPSHAFASRRRLAPRERETKPRRHRLWARMASPAPPPAAACSCTSPPTITPAWRLLHHPHRHRREGTGPAAPTPPLPRLRLFPQRHLAGGGAWGIFFPPTGAGAASRPPPPRPAKAGAGVRASAARMAPGGRPRGVPGAVGDGARQRARGGGGKTPRPRHDGRRGMGVERQGGGEGGHREEEGGEEADAGGEDGADRNRLRRALVYFKELDG</sequence>
<feature type="region of interest" description="Disordered" evidence="1">
    <location>
        <begin position="88"/>
        <end position="107"/>
    </location>
</feature>
<organism evidence="2">
    <name type="scientific">Brachypodium distachyon</name>
    <name type="common">Purple false brome</name>
    <name type="synonym">Trachynia distachya</name>
    <dbReference type="NCBI Taxonomy" id="15368"/>
    <lineage>
        <taxon>Eukaryota</taxon>
        <taxon>Viridiplantae</taxon>
        <taxon>Streptophyta</taxon>
        <taxon>Embryophyta</taxon>
        <taxon>Tracheophyta</taxon>
        <taxon>Spermatophyta</taxon>
        <taxon>Magnoliopsida</taxon>
        <taxon>Liliopsida</taxon>
        <taxon>Poales</taxon>
        <taxon>Poaceae</taxon>
        <taxon>BOP clade</taxon>
        <taxon>Pooideae</taxon>
        <taxon>Stipodae</taxon>
        <taxon>Brachypodieae</taxon>
        <taxon>Brachypodium</taxon>
    </lineage>
</organism>